<sequence>MVAIHIPYASLELRAGQQALSHIRQKGLKPLDVGIIPGAAGGPKGLGLQGLDLALFGHWFNQQPRERQLIGSSIGAWRMACACLPDPTTGIRLLGELYTQQHFPRGSSMQSISQSCRIMLEQLLQGREAQILANPHYRLNILLVNSHGLLSHDHKGKLALGLSRVIGANLLNRQYLSKHFQRIVMHDPRSLPLLKTDHDFATRHHPLTPGNLRQALLASGSIPLVMQAINEIPGVGNGSFRDGGLIDYHLDLPYANNDIVLYPHFSTRIIPGWFDKGLPWRKANRHNLRNLLLLAPSQEYLKRLPLGKLPDRSDFKRFQGNDAARQRYWLSAIAESQRLGDDFLELCNRGKLAEYIQPF</sequence>
<protein>
    <recommendedName>
        <fullName evidence="5">Patatin-like phospholipase family protein</fullName>
    </recommendedName>
</protein>
<reference evidence="2" key="3">
    <citation type="submission" date="2017-12" db="EMBL/GenBank/DDBJ databases">
        <authorList>
            <person name="Hurst M.R.H."/>
        </authorList>
    </citation>
    <scope>NUCLEOTIDE SEQUENCE [LARGE SCALE GENOMIC DNA]</scope>
    <source>
        <strain evidence="2">ZYSR67-Z</strain>
    </source>
</reference>
<gene>
    <name evidence="2" type="ORF">CW360_06865</name>
    <name evidence="1" type="ORF">GCM10007363_30030</name>
</gene>
<dbReference type="Proteomes" id="UP000242861">
    <property type="component" value="Unassembled WGS sequence"/>
</dbReference>
<evidence type="ECO:0000313" key="4">
    <source>
        <dbReference type="Proteomes" id="UP000655550"/>
    </source>
</evidence>
<evidence type="ECO:0000313" key="1">
    <source>
        <dbReference type="EMBL" id="GGH97035.1"/>
    </source>
</evidence>
<evidence type="ECO:0000313" key="3">
    <source>
        <dbReference type="Proteomes" id="UP000242861"/>
    </source>
</evidence>
<accession>A0A2I0CR51</accession>
<organism evidence="2 3">
    <name type="scientific">Pseudomonas fluvialis</name>
    <dbReference type="NCBI Taxonomy" id="1793966"/>
    <lineage>
        <taxon>Bacteria</taxon>
        <taxon>Pseudomonadati</taxon>
        <taxon>Pseudomonadota</taxon>
        <taxon>Gammaproteobacteria</taxon>
        <taxon>Pseudomonadales</taxon>
        <taxon>Pseudomonadaceae</taxon>
        <taxon>Pseudomonas</taxon>
    </lineage>
</organism>
<name>A0A2I0CR51_9PSED</name>
<reference evidence="1" key="1">
    <citation type="journal article" date="2014" name="Int. J. Syst. Evol. Microbiol.">
        <title>Complete genome of a new Firmicutes species belonging to the dominant human colonic microbiota ('Ruminococcus bicirculans') reveals two chromosomes and a selective capacity to utilize plant glucans.</title>
        <authorList>
            <consortium name="NISC Comparative Sequencing Program"/>
            <person name="Wegmann U."/>
            <person name="Louis P."/>
            <person name="Goesmann A."/>
            <person name="Henrissat B."/>
            <person name="Duncan S.H."/>
            <person name="Flint H.J."/>
        </authorList>
    </citation>
    <scope>NUCLEOTIDE SEQUENCE</scope>
    <source>
        <strain evidence="1">CCM 8778</strain>
    </source>
</reference>
<reference evidence="3" key="2">
    <citation type="submission" date="2017-12" db="EMBL/GenBank/DDBJ databases">
        <authorList>
            <person name="Yu X.-Y."/>
        </authorList>
    </citation>
    <scope>NUCLEOTIDE SEQUENCE [LARGE SCALE GENOMIC DNA]</scope>
    <source>
        <strain evidence="3">ZYSR67-Z</strain>
    </source>
</reference>
<dbReference type="AlphaFoldDB" id="A0A2I0CR51"/>
<dbReference type="RefSeq" id="WP_093987242.1">
    <property type="nucleotide sequence ID" value="NZ_BMDE01000013.1"/>
</dbReference>
<evidence type="ECO:0008006" key="5">
    <source>
        <dbReference type="Google" id="ProtNLM"/>
    </source>
</evidence>
<comment type="caution">
    <text evidence="2">The sequence shown here is derived from an EMBL/GenBank/DDBJ whole genome shotgun (WGS) entry which is preliminary data.</text>
</comment>
<evidence type="ECO:0000313" key="2">
    <source>
        <dbReference type="EMBL" id="PKF71618.1"/>
    </source>
</evidence>
<dbReference type="Proteomes" id="UP000655550">
    <property type="component" value="Unassembled WGS sequence"/>
</dbReference>
<reference evidence="4" key="4">
    <citation type="journal article" date="2019" name="Int. J. Syst. Evol. Microbiol.">
        <title>The Global Catalogue of Microorganisms (GCM) 10K type strain sequencing project: providing services to taxonomists for standard genome sequencing and annotation.</title>
        <authorList>
            <consortium name="The Broad Institute Genomics Platform"/>
            <consortium name="The Broad Institute Genome Sequencing Center for Infectious Disease"/>
            <person name="Wu L."/>
            <person name="Ma J."/>
        </authorList>
    </citation>
    <scope>NUCLEOTIDE SEQUENCE [LARGE SCALE GENOMIC DNA]</scope>
    <source>
        <strain evidence="4">CCM 8778</strain>
    </source>
</reference>
<proteinExistence type="predicted"/>
<keyword evidence="4" id="KW-1185">Reference proteome</keyword>
<dbReference type="EMBL" id="BMDE01000013">
    <property type="protein sequence ID" value="GGH97035.1"/>
    <property type="molecule type" value="Genomic_DNA"/>
</dbReference>
<dbReference type="InterPro" id="IPR016035">
    <property type="entry name" value="Acyl_Trfase/lysoPLipase"/>
</dbReference>
<dbReference type="SUPFAM" id="SSF52151">
    <property type="entry name" value="FabD/lysophospholipase-like"/>
    <property type="match status" value="1"/>
</dbReference>
<dbReference type="EMBL" id="PIYS01000010">
    <property type="protein sequence ID" value="PKF71618.1"/>
    <property type="molecule type" value="Genomic_DNA"/>
</dbReference>
<reference evidence="1" key="5">
    <citation type="submission" date="2024-05" db="EMBL/GenBank/DDBJ databases">
        <authorList>
            <person name="Sun Q."/>
            <person name="Sedlacek I."/>
        </authorList>
    </citation>
    <scope>NUCLEOTIDE SEQUENCE</scope>
    <source>
        <strain evidence="1">CCM 8778</strain>
    </source>
</reference>